<proteinExistence type="predicted"/>
<feature type="region of interest" description="Disordered" evidence="1">
    <location>
        <begin position="50"/>
        <end position="126"/>
    </location>
</feature>
<protein>
    <submittedName>
        <fullName evidence="2">Uncharacterized protein</fullName>
    </submittedName>
</protein>
<evidence type="ECO:0000313" key="3">
    <source>
        <dbReference type="Proteomes" id="UP001195483"/>
    </source>
</evidence>
<dbReference type="EMBL" id="JAEAOA010002091">
    <property type="protein sequence ID" value="KAK3599603.1"/>
    <property type="molecule type" value="Genomic_DNA"/>
</dbReference>
<comment type="caution">
    <text evidence="2">The sequence shown here is derived from an EMBL/GenBank/DDBJ whole genome shotgun (WGS) entry which is preliminary data.</text>
</comment>
<accession>A0AAE0SXW4</accession>
<sequence>MGVLPQSPTRLPPIKRRIGSPITYPKFFDIQRNKSLNLTYNKHFPPCSWYNGTESNPMQGTAGKKPHLLSHKTPTPQEKHSVTQNTNTPNKGAVQDSRPAATPIWTSMEQPQGNRGLTPEHRLRNR</sequence>
<dbReference type="Proteomes" id="UP001195483">
    <property type="component" value="Unassembled WGS sequence"/>
</dbReference>
<reference evidence="2" key="2">
    <citation type="journal article" date="2021" name="Genome Biol. Evol.">
        <title>Developing a high-quality reference genome for a parasitic bivalve with doubly uniparental inheritance (Bivalvia: Unionida).</title>
        <authorList>
            <person name="Smith C.H."/>
        </authorList>
    </citation>
    <scope>NUCLEOTIDE SEQUENCE</scope>
    <source>
        <strain evidence="2">CHS0354</strain>
        <tissue evidence="2">Mantle</tissue>
    </source>
</reference>
<feature type="compositionally biased region" description="Polar residues" evidence="1">
    <location>
        <begin position="72"/>
        <end position="90"/>
    </location>
</feature>
<dbReference type="AlphaFoldDB" id="A0AAE0SXW4"/>
<feature type="compositionally biased region" description="Polar residues" evidence="1">
    <location>
        <begin position="104"/>
        <end position="115"/>
    </location>
</feature>
<reference evidence="2" key="3">
    <citation type="submission" date="2023-05" db="EMBL/GenBank/DDBJ databases">
        <authorList>
            <person name="Smith C.H."/>
        </authorList>
    </citation>
    <scope>NUCLEOTIDE SEQUENCE</scope>
    <source>
        <strain evidence="2">CHS0354</strain>
        <tissue evidence="2">Mantle</tissue>
    </source>
</reference>
<evidence type="ECO:0000313" key="2">
    <source>
        <dbReference type="EMBL" id="KAK3599603.1"/>
    </source>
</evidence>
<feature type="compositionally biased region" description="Polar residues" evidence="1">
    <location>
        <begin position="50"/>
        <end position="59"/>
    </location>
</feature>
<evidence type="ECO:0000256" key="1">
    <source>
        <dbReference type="SAM" id="MobiDB-lite"/>
    </source>
</evidence>
<reference evidence="2" key="1">
    <citation type="journal article" date="2021" name="Genome Biol. Evol.">
        <title>A High-Quality Reference Genome for a Parasitic Bivalve with Doubly Uniparental Inheritance (Bivalvia: Unionida).</title>
        <authorList>
            <person name="Smith C.H."/>
        </authorList>
    </citation>
    <scope>NUCLEOTIDE SEQUENCE</scope>
    <source>
        <strain evidence="2">CHS0354</strain>
    </source>
</reference>
<name>A0AAE0SXW4_9BIVA</name>
<organism evidence="2 3">
    <name type="scientific">Potamilus streckersoni</name>
    <dbReference type="NCBI Taxonomy" id="2493646"/>
    <lineage>
        <taxon>Eukaryota</taxon>
        <taxon>Metazoa</taxon>
        <taxon>Spiralia</taxon>
        <taxon>Lophotrochozoa</taxon>
        <taxon>Mollusca</taxon>
        <taxon>Bivalvia</taxon>
        <taxon>Autobranchia</taxon>
        <taxon>Heteroconchia</taxon>
        <taxon>Palaeoheterodonta</taxon>
        <taxon>Unionida</taxon>
        <taxon>Unionoidea</taxon>
        <taxon>Unionidae</taxon>
        <taxon>Ambleminae</taxon>
        <taxon>Lampsilini</taxon>
        <taxon>Potamilus</taxon>
    </lineage>
</organism>
<keyword evidence="3" id="KW-1185">Reference proteome</keyword>
<gene>
    <name evidence="2" type="ORF">CHS0354_035844</name>
</gene>